<evidence type="ECO:0000313" key="1">
    <source>
        <dbReference type="EMBL" id="KAI9918884.1"/>
    </source>
</evidence>
<dbReference type="EMBL" id="CM047591">
    <property type="protein sequence ID" value="KAI9918884.1"/>
    <property type="molecule type" value="Genomic_DNA"/>
</dbReference>
<dbReference type="Proteomes" id="UP001163321">
    <property type="component" value="Chromosome 12"/>
</dbReference>
<sequence>MPKESTNSRKRRQEECHPDFVATTYIVERKPNELTVCAVDLVVLDDHVSHGALHLVECSCPSISSVSGWESIAGRRRGASSLFRHFAVFQSR</sequence>
<gene>
    <name evidence="1" type="ORF">PsorP6_011334</name>
</gene>
<protein>
    <submittedName>
        <fullName evidence="1">Uncharacterized protein</fullName>
    </submittedName>
</protein>
<accession>A0ACC0WJE6</accession>
<reference evidence="1 2" key="1">
    <citation type="journal article" date="2022" name="bioRxiv">
        <title>The genome of the oomycete Peronosclerospora sorghi, a cosmopolitan pathogen of maize and sorghum, is inflated with dispersed pseudogenes.</title>
        <authorList>
            <person name="Fletcher K."/>
            <person name="Martin F."/>
            <person name="Isakeit T."/>
            <person name="Cavanaugh K."/>
            <person name="Magill C."/>
            <person name="Michelmore R."/>
        </authorList>
    </citation>
    <scope>NUCLEOTIDE SEQUENCE [LARGE SCALE GENOMIC DNA]</scope>
    <source>
        <strain evidence="1">P6</strain>
    </source>
</reference>
<name>A0ACC0WJE6_9STRA</name>
<comment type="caution">
    <text evidence="1">The sequence shown here is derived from an EMBL/GenBank/DDBJ whole genome shotgun (WGS) entry which is preliminary data.</text>
</comment>
<proteinExistence type="predicted"/>
<evidence type="ECO:0000313" key="2">
    <source>
        <dbReference type="Proteomes" id="UP001163321"/>
    </source>
</evidence>
<organism evidence="1 2">
    <name type="scientific">Peronosclerospora sorghi</name>
    <dbReference type="NCBI Taxonomy" id="230839"/>
    <lineage>
        <taxon>Eukaryota</taxon>
        <taxon>Sar</taxon>
        <taxon>Stramenopiles</taxon>
        <taxon>Oomycota</taxon>
        <taxon>Peronosporomycetes</taxon>
        <taxon>Peronosporales</taxon>
        <taxon>Peronosporaceae</taxon>
        <taxon>Peronosclerospora</taxon>
    </lineage>
</organism>
<keyword evidence="2" id="KW-1185">Reference proteome</keyword>